<feature type="region of interest" description="Disordered" evidence="6">
    <location>
        <begin position="490"/>
        <end position="545"/>
    </location>
</feature>
<evidence type="ECO:0000313" key="8">
    <source>
        <dbReference type="Proteomes" id="UP001634394"/>
    </source>
</evidence>
<feature type="compositionally biased region" description="Low complexity" evidence="6">
    <location>
        <begin position="524"/>
        <end position="534"/>
    </location>
</feature>
<dbReference type="Proteomes" id="UP001634394">
    <property type="component" value="Unassembled WGS sequence"/>
</dbReference>
<feature type="coiled-coil region" evidence="5">
    <location>
        <begin position="57"/>
        <end position="169"/>
    </location>
</feature>
<evidence type="ECO:0000313" key="7">
    <source>
        <dbReference type="EMBL" id="KAL3874344.1"/>
    </source>
</evidence>
<gene>
    <name evidence="7" type="ORF">ACJMK2_037372</name>
</gene>
<feature type="compositionally biased region" description="Low complexity" evidence="6">
    <location>
        <begin position="497"/>
        <end position="512"/>
    </location>
</feature>
<dbReference type="EMBL" id="JBJQND010000006">
    <property type="protein sequence ID" value="KAL3874344.1"/>
    <property type="molecule type" value="Genomic_DNA"/>
</dbReference>
<evidence type="ECO:0000256" key="4">
    <source>
        <dbReference type="ARBA" id="ARBA00023054"/>
    </source>
</evidence>
<dbReference type="AlphaFoldDB" id="A0ABD3WK70"/>
<protein>
    <recommendedName>
        <fullName evidence="9">Coiled-coil domain-containing protein 85C</fullName>
    </recommendedName>
</protein>
<dbReference type="PANTHER" id="PTHR13546">
    <property type="entry name" value="RE60986P"/>
    <property type="match status" value="1"/>
</dbReference>
<keyword evidence="8" id="KW-1185">Reference proteome</keyword>
<keyword evidence="3" id="KW-0965">Cell junction</keyword>
<feature type="compositionally biased region" description="Polar residues" evidence="6">
    <location>
        <begin position="379"/>
        <end position="391"/>
    </location>
</feature>
<comment type="caution">
    <text evidence="7">The sequence shown here is derived from an EMBL/GenBank/DDBJ whole genome shotgun (WGS) entry which is preliminary data.</text>
</comment>
<name>A0ABD3WK70_SINWO</name>
<evidence type="ECO:0000256" key="3">
    <source>
        <dbReference type="ARBA" id="ARBA00022949"/>
    </source>
</evidence>
<reference evidence="7 8" key="1">
    <citation type="submission" date="2024-11" db="EMBL/GenBank/DDBJ databases">
        <title>Chromosome-level genome assembly of the freshwater bivalve Anodonta woodiana.</title>
        <authorList>
            <person name="Chen X."/>
        </authorList>
    </citation>
    <scope>NUCLEOTIDE SEQUENCE [LARGE SCALE GENOMIC DNA]</scope>
    <source>
        <strain evidence="7">MN2024</strain>
        <tissue evidence="7">Gills</tissue>
    </source>
</reference>
<organism evidence="7 8">
    <name type="scientific">Sinanodonta woodiana</name>
    <name type="common">Chinese pond mussel</name>
    <name type="synonym">Anodonta woodiana</name>
    <dbReference type="NCBI Taxonomy" id="1069815"/>
    <lineage>
        <taxon>Eukaryota</taxon>
        <taxon>Metazoa</taxon>
        <taxon>Spiralia</taxon>
        <taxon>Lophotrochozoa</taxon>
        <taxon>Mollusca</taxon>
        <taxon>Bivalvia</taxon>
        <taxon>Autobranchia</taxon>
        <taxon>Heteroconchia</taxon>
        <taxon>Palaeoheterodonta</taxon>
        <taxon>Unionida</taxon>
        <taxon>Unionoidea</taxon>
        <taxon>Unionidae</taxon>
        <taxon>Unioninae</taxon>
        <taxon>Sinanodonta</taxon>
    </lineage>
</organism>
<comment type="similarity">
    <text evidence="2">Belongs to the CCDC85 family.</text>
</comment>
<feature type="compositionally biased region" description="Polar residues" evidence="6">
    <location>
        <begin position="189"/>
        <end position="207"/>
    </location>
</feature>
<evidence type="ECO:0000256" key="1">
    <source>
        <dbReference type="ARBA" id="ARBA00004536"/>
    </source>
</evidence>
<dbReference type="GO" id="GO:0005912">
    <property type="term" value="C:adherens junction"/>
    <property type="evidence" value="ECO:0007669"/>
    <property type="project" value="UniProtKB-SubCell"/>
</dbReference>
<evidence type="ECO:0008006" key="9">
    <source>
        <dbReference type="Google" id="ProtNLM"/>
    </source>
</evidence>
<dbReference type="PANTHER" id="PTHR13546:SF15">
    <property type="entry name" value="CCDC85"/>
    <property type="match status" value="1"/>
</dbReference>
<feature type="region of interest" description="Disordered" evidence="6">
    <location>
        <begin position="353"/>
        <end position="470"/>
    </location>
</feature>
<proteinExistence type="inferred from homology"/>
<dbReference type="Pfam" id="PF10226">
    <property type="entry name" value="CCDC85"/>
    <property type="match status" value="1"/>
</dbReference>
<evidence type="ECO:0000256" key="6">
    <source>
        <dbReference type="SAM" id="MobiDB-lite"/>
    </source>
</evidence>
<feature type="region of interest" description="Disordered" evidence="6">
    <location>
        <begin position="184"/>
        <end position="223"/>
    </location>
</feature>
<feature type="compositionally biased region" description="Polar residues" evidence="6">
    <location>
        <begin position="458"/>
        <end position="468"/>
    </location>
</feature>
<evidence type="ECO:0000256" key="5">
    <source>
        <dbReference type="SAM" id="Coils"/>
    </source>
</evidence>
<feature type="compositionally biased region" description="Polar residues" evidence="6">
    <location>
        <begin position="430"/>
        <end position="446"/>
    </location>
</feature>
<evidence type="ECO:0000256" key="2">
    <source>
        <dbReference type="ARBA" id="ARBA00009052"/>
    </source>
</evidence>
<dbReference type="InterPro" id="IPR019359">
    <property type="entry name" value="CCDC85"/>
</dbReference>
<keyword evidence="4 5" id="KW-0175">Coiled coil</keyword>
<accession>A0ABD3WK70</accession>
<comment type="subcellular location">
    <subcellularLocation>
        <location evidence="1">Cell junction</location>
        <location evidence="1">Adherens junction</location>
    </subcellularLocation>
</comment>
<sequence length="652" mass="73546">MNVPSAPTSVSSSSARSTPVPPSSYKPLGQSASLTSLTKLGDEELHLKGPDELVRIIRHLEAELKSFLNEHNAIMKDFNRRNQILLFEIRNLKEINQNLQDDNQELRDLCLFLDDDRHKGRKLAKEWQRFGRYTSSVMRSEVSAYQEKLKDLETKQNELISDNIDLKELCLYLDQERLRFTQMRDEGDGSSNSTNAGNEDTQNGNDSAQDEQLSEAPSESRDTTTEYIQLLEQKIKHLEEEKILLAQRVERNSADGYTSEKAADLGPSLTEREYARREQPVGIQFSEGTPLTPPVRGTSPSKPEAVVHAMKVLEVHEQLERPHTAVGEENLDDKEKAIVREMCNVVWRKLGDVGNERGSENSTPHPVYENLDSGRRSVPLSQVHQTTSPHSKPSMLTLPPPQTNAKGEHSYPLEPPPLGYRSISRPDLQHPQSKASIPQPIHSSQYIVHDRRQHPHHSTSSDQSLSHQTKYDKITAGPASANQQPVYNQNSVASKGHPQQNHRPQNNPPYQYSQRERSDHPKNSTSASSLSNMSRLPPSQTSVSHRTANPVVFSQSAASSKALLHDYQNYPSPAEPQYQPTRSSNATYMNTAVPQQTSGPPHTKQSYLPYSDRRASYLEATNSRDGRPLSGYMEDLGTQRDIKKYYNQDYPR</sequence>
<feature type="compositionally biased region" description="Low complexity" evidence="6">
    <location>
        <begin position="1"/>
        <end position="18"/>
    </location>
</feature>
<feature type="region of interest" description="Disordered" evidence="6">
    <location>
        <begin position="1"/>
        <end position="29"/>
    </location>
</feature>